<evidence type="ECO:0000259" key="1">
    <source>
        <dbReference type="PROSITE" id="PS51186"/>
    </source>
</evidence>
<dbReference type="SUPFAM" id="SSF55729">
    <property type="entry name" value="Acyl-CoA N-acyltransferases (Nat)"/>
    <property type="match status" value="1"/>
</dbReference>
<dbReference type="RefSeq" id="WP_092988249.1">
    <property type="nucleotide sequence ID" value="NZ_FNFY01000042.1"/>
</dbReference>
<dbReference type="Pfam" id="PF13673">
    <property type="entry name" value="Acetyltransf_10"/>
    <property type="match status" value="1"/>
</dbReference>
<dbReference type="Gene3D" id="3.40.630.30">
    <property type="match status" value="1"/>
</dbReference>
<dbReference type="OrthoDB" id="9796171at2"/>
<accession>A0A1G9J5J2</accession>
<dbReference type="PROSITE" id="PS51186">
    <property type="entry name" value="GNAT"/>
    <property type="match status" value="1"/>
</dbReference>
<gene>
    <name evidence="2" type="ORF">SAMN05216216_14218</name>
</gene>
<dbReference type="Proteomes" id="UP000199008">
    <property type="component" value="Unassembled WGS sequence"/>
</dbReference>
<dbReference type="AlphaFoldDB" id="A0A1G9J5J2"/>
<dbReference type="GO" id="GO:0016747">
    <property type="term" value="F:acyltransferase activity, transferring groups other than amino-acyl groups"/>
    <property type="evidence" value="ECO:0007669"/>
    <property type="project" value="InterPro"/>
</dbReference>
<evidence type="ECO:0000313" key="3">
    <source>
        <dbReference type="Proteomes" id="UP000199008"/>
    </source>
</evidence>
<dbReference type="STRING" id="576118.SAMN05216216_14218"/>
<organism evidence="2 3">
    <name type="scientific">Lacicoccus qingdaonensis</name>
    <dbReference type="NCBI Taxonomy" id="576118"/>
    <lineage>
        <taxon>Bacteria</taxon>
        <taxon>Bacillati</taxon>
        <taxon>Bacillota</taxon>
        <taxon>Bacilli</taxon>
        <taxon>Bacillales</taxon>
        <taxon>Salinicoccaceae</taxon>
        <taxon>Lacicoccus</taxon>
    </lineage>
</organism>
<proteinExistence type="predicted"/>
<dbReference type="InterPro" id="IPR000182">
    <property type="entry name" value="GNAT_dom"/>
</dbReference>
<sequence>MWLLKTFDELSLVELEQILKMRQDIFIIEQESLFSDIDGKDQEATHLMKKEGDVITAYCRILVGDNVNINRVVVNKEHRGNGMGRELFQYAVDYAKDAYPNKKIEIIAMAYLDEFYASFGFKPVSESYDIAGHKHFDMEYTP</sequence>
<feature type="domain" description="N-acetyltransferase" evidence="1">
    <location>
        <begin position="5"/>
        <end position="142"/>
    </location>
</feature>
<dbReference type="InterPro" id="IPR016181">
    <property type="entry name" value="Acyl_CoA_acyltransferase"/>
</dbReference>
<name>A0A1G9J5J2_9BACL</name>
<dbReference type="EMBL" id="FNFY01000042">
    <property type="protein sequence ID" value="SDL32516.1"/>
    <property type="molecule type" value="Genomic_DNA"/>
</dbReference>
<reference evidence="3" key="1">
    <citation type="submission" date="2016-10" db="EMBL/GenBank/DDBJ databases">
        <authorList>
            <person name="Varghese N."/>
            <person name="Submissions S."/>
        </authorList>
    </citation>
    <scope>NUCLEOTIDE SEQUENCE [LARGE SCALE GENOMIC DNA]</scope>
    <source>
        <strain evidence="3">CGMCC 1.8895</strain>
    </source>
</reference>
<evidence type="ECO:0000313" key="2">
    <source>
        <dbReference type="EMBL" id="SDL32516.1"/>
    </source>
</evidence>
<protein>
    <submittedName>
        <fullName evidence="2">ElaA protein</fullName>
    </submittedName>
</protein>
<keyword evidence="3" id="KW-1185">Reference proteome</keyword>